<evidence type="ECO:0000313" key="1">
    <source>
        <dbReference type="EMBL" id="KAH3768920.1"/>
    </source>
</evidence>
<evidence type="ECO:0000313" key="2">
    <source>
        <dbReference type="Proteomes" id="UP000828390"/>
    </source>
</evidence>
<reference evidence="1" key="2">
    <citation type="submission" date="2020-11" db="EMBL/GenBank/DDBJ databases">
        <authorList>
            <person name="McCartney M.A."/>
            <person name="Auch B."/>
            <person name="Kono T."/>
            <person name="Mallez S."/>
            <person name="Becker A."/>
            <person name="Gohl D.M."/>
            <person name="Silverstein K.A.T."/>
            <person name="Koren S."/>
            <person name="Bechman K.B."/>
            <person name="Herman A."/>
            <person name="Abrahante J.E."/>
            <person name="Garbe J."/>
        </authorList>
    </citation>
    <scope>NUCLEOTIDE SEQUENCE</scope>
    <source>
        <strain evidence="1">Duluth1</strain>
        <tissue evidence="1">Whole animal</tissue>
    </source>
</reference>
<keyword evidence="2" id="KW-1185">Reference proteome</keyword>
<accession>A0A9D4ICM5</accession>
<dbReference type="EMBL" id="JAIWYP010000009">
    <property type="protein sequence ID" value="KAH3768920.1"/>
    <property type="molecule type" value="Genomic_DNA"/>
</dbReference>
<comment type="caution">
    <text evidence="1">The sequence shown here is derived from an EMBL/GenBank/DDBJ whole genome shotgun (WGS) entry which is preliminary data.</text>
</comment>
<dbReference type="Proteomes" id="UP000828390">
    <property type="component" value="Unassembled WGS sequence"/>
</dbReference>
<protein>
    <submittedName>
        <fullName evidence="1">Uncharacterized protein</fullName>
    </submittedName>
</protein>
<dbReference type="AlphaFoldDB" id="A0A9D4ICM5"/>
<reference evidence="1" key="1">
    <citation type="journal article" date="2019" name="bioRxiv">
        <title>The Genome of the Zebra Mussel, Dreissena polymorpha: A Resource for Invasive Species Research.</title>
        <authorList>
            <person name="McCartney M.A."/>
            <person name="Auch B."/>
            <person name="Kono T."/>
            <person name="Mallez S."/>
            <person name="Zhang Y."/>
            <person name="Obille A."/>
            <person name="Becker A."/>
            <person name="Abrahante J.E."/>
            <person name="Garbe J."/>
            <person name="Badalamenti J.P."/>
            <person name="Herman A."/>
            <person name="Mangelson H."/>
            <person name="Liachko I."/>
            <person name="Sullivan S."/>
            <person name="Sone E.D."/>
            <person name="Koren S."/>
            <person name="Silverstein K.A.T."/>
            <person name="Beckman K.B."/>
            <person name="Gohl D.M."/>
        </authorList>
    </citation>
    <scope>NUCLEOTIDE SEQUENCE</scope>
    <source>
        <strain evidence="1">Duluth1</strain>
        <tissue evidence="1">Whole animal</tissue>
    </source>
</reference>
<gene>
    <name evidence="1" type="ORF">DPMN_170138</name>
</gene>
<name>A0A9D4ICM5_DREPO</name>
<organism evidence="1 2">
    <name type="scientific">Dreissena polymorpha</name>
    <name type="common">Zebra mussel</name>
    <name type="synonym">Mytilus polymorpha</name>
    <dbReference type="NCBI Taxonomy" id="45954"/>
    <lineage>
        <taxon>Eukaryota</taxon>
        <taxon>Metazoa</taxon>
        <taxon>Spiralia</taxon>
        <taxon>Lophotrochozoa</taxon>
        <taxon>Mollusca</taxon>
        <taxon>Bivalvia</taxon>
        <taxon>Autobranchia</taxon>
        <taxon>Heteroconchia</taxon>
        <taxon>Euheterodonta</taxon>
        <taxon>Imparidentia</taxon>
        <taxon>Neoheterodontei</taxon>
        <taxon>Myida</taxon>
        <taxon>Dreissenoidea</taxon>
        <taxon>Dreissenidae</taxon>
        <taxon>Dreissena</taxon>
    </lineage>
</organism>
<proteinExistence type="predicted"/>
<sequence>MADAKSTRLKDRYQQEYSEAQKTVKRLARKDKWVYMKDLASQAEETAAKGEQGSLHKINKQISGKFKSASAGAVKDKQGKLLTT</sequence>